<dbReference type="Gene3D" id="3.40.50.410">
    <property type="entry name" value="von Willebrand factor, type A domain"/>
    <property type="match status" value="1"/>
</dbReference>
<dbReference type="EMBL" id="KN818300">
    <property type="protein sequence ID" value="KIL60382.1"/>
    <property type="molecule type" value="Genomic_DNA"/>
</dbReference>
<dbReference type="InterPro" id="IPR002641">
    <property type="entry name" value="PNPLA_dom"/>
</dbReference>
<protein>
    <submittedName>
        <fullName evidence="8">Uncharacterized protein</fullName>
    </submittedName>
</protein>
<dbReference type="Proteomes" id="UP000054549">
    <property type="component" value="Unassembled WGS sequence"/>
</dbReference>
<feature type="short sequence motif" description="GXGXXG" evidence="4">
    <location>
        <begin position="18"/>
        <end position="23"/>
    </location>
</feature>
<gene>
    <name evidence="8" type="ORF">M378DRAFT_168262</name>
</gene>
<organism evidence="8 9">
    <name type="scientific">Amanita muscaria (strain Koide BX008)</name>
    <dbReference type="NCBI Taxonomy" id="946122"/>
    <lineage>
        <taxon>Eukaryota</taxon>
        <taxon>Fungi</taxon>
        <taxon>Dikarya</taxon>
        <taxon>Basidiomycota</taxon>
        <taxon>Agaricomycotina</taxon>
        <taxon>Agaricomycetes</taxon>
        <taxon>Agaricomycetidae</taxon>
        <taxon>Agaricales</taxon>
        <taxon>Pluteineae</taxon>
        <taxon>Amanitaceae</taxon>
        <taxon>Amanita</taxon>
    </lineage>
</organism>
<dbReference type="SUPFAM" id="SSF52151">
    <property type="entry name" value="FabD/lysophospholipase-like"/>
    <property type="match status" value="1"/>
</dbReference>
<dbReference type="OrthoDB" id="630895at2759"/>
<dbReference type="Gene3D" id="3.40.1090.10">
    <property type="entry name" value="Cytosolic phospholipase A2 catalytic domain"/>
    <property type="match status" value="1"/>
</dbReference>
<evidence type="ECO:0000256" key="1">
    <source>
        <dbReference type="ARBA" id="ARBA00022801"/>
    </source>
</evidence>
<dbReference type="PANTHER" id="PTHR24185">
    <property type="entry name" value="CALCIUM-INDEPENDENT PHOSPHOLIPASE A2-GAMMA"/>
    <property type="match status" value="1"/>
</dbReference>
<name>A0A0C2WG04_AMAMK</name>
<reference evidence="8 9" key="1">
    <citation type="submission" date="2014-04" db="EMBL/GenBank/DDBJ databases">
        <title>Evolutionary Origins and Diversification of the Mycorrhizal Mutualists.</title>
        <authorList>
            <consortium name="DOE Joint Genome Institute"/>
            <consortium name="Mycorrhizal Genomics Consortium"/>
            <person name="Kohler A."/>
            <person name="Kuo A."/>
            <person name="Nagy L.G."/>
            <person name="Floudas D."/>
            <person name="Copeland A."/>
            <person name="Barry K.W."/>
            <person name="Cichocki N."/>
            <person name="Veneault-Fourrey C."/>
            <person name="LaButti K."/>
            <person name="Lindquist E.A."/>
            <person name="Lipzen A."/>
            <person name="Lundell T."/>
            <person name="Morin E."/>
            <person name="Murat C."/>
            <person name="Riley R."/>
            <person name="Ohm R."/>
            <person name="Sun H."/>
            <person name="Tunlid A."/>
            <person name="Henrissat B."/>
            <person name="Grigoriev I.V."/>
            <person name="Hibbett D.S."/>
            <person name="Martin F."/>
        </authorList>
    </citation>
    <scope>NUCLEOTIDE SEQUENCE [LARGE SCALE GENOMIC DNA]</scope>
    <source>
        <strain evidence="8 9">Koide BX008</strain>
    </source>
</reference>
<feature type="short sequence motif" description="GXSXG" evidence="4">
    <location>
        <begin position="56"/>
        <end position="60"/>
    </location>
</feature>
<evidence type="ECO:0000259" key="6">
    <source>
        <dbReference type="PROSITE" id="PS50234"/>
    </source>
</evidence>
<proteinExistence type="predicted"/>
<dbReference type="PROSITE" id="PS50234">
    <property type="entry name" value="VWFA"/>
    <property type="match status" value="1"/>
</dbReference>
<dbReference type="GO" id="GO:0047499">
    <property type="term" value="F:calcium-independent phospholipase A2 activity"/>
    <property type="evidence" value="ECO:0007669"/>
    <property type="project" value="TreeGrafter"/>
</dbReference>
<evidence type="ECO:0000313" key="9">
    <source>
        <dbReference type="Proteomes" id="UP000054549"/>
    </source>
</evidence>
<evidence type="ECO:0000256" key="4">
    <source>
        <dbReference type="PROSITE-ProRule" id="PRU01161"/>
    </source>
</evidence>
<dbReference type="GO" id="GO:0016042">
    <property type="term" value="P:lipid catabolic process"/>
    <property type="evidence" value="ECO:0007669"/>
    <property type="project" value="UniProtKB-UniRule"/>
</dbReference>
<feature type="active site" description="Nucleophile" evidence="4">
    <location>
        <position position="58"/>
    </location>
</feature>
<dbReference type="InterPro" id="IPR002035">
    <property type="entry name" value="VWF_A"/>
</dbReference>
<feature type="active site" description="Proton acceptor" evidence="4">
    <location>
        <position position="215"/>
    </location>
</feature>
<dbReference type="InterPro" id="IPR016035">
    <property type="entry name" value="Acyl_Trfase/lysoPLipase"/>
</dbReference>
<dbReference type="InterPro" id="IPR036465">
    <property type="entry name" value="vWFA_dom_sf"/>
</dbReference>
<dbReference type="GO" id="GO:0019369">
    <property type="term" value="P:arachidonate metabolic process"/>
    <property type="evidence" value="ECO:0007669"/>
    <property type="project" value="TreeGrafter"/>
</dbReference>
<evidence type="ECO:0000259" key="7">
    <source>
        <dbReference type="PROSITE" id="PS51635"/>
    </source>
</evidence>
<evidence type="ECO:0000256" key="3">
    <source>
        <dbReference type="ARBA" id="ARBA00023098"/>
    </source>
</evidence>
<evidence type="ECO:0000313" key="8">
    <source>
        <dbReference type="EMBL" id="KIL60382.1"/>
    </source>
</evidence>
<dbReference type="Pfam" id="PF00092">
    <property type="entry name" value="VWA"/>
    <property type="match status" value="1"/>
</dbReference>
<dbReference type="PROSITE" id="PS51635">
    <property type="entry name" value="PNPLA"/>
    <property type="match status" value="1"/>
</dbReference>
<comment type="caution">
    <text evidence="4">Lacks conserved residue(s) required for the propagation of feature annotation.</text>
</comment>
<sequence length="631" mass="70086">MQAQNTRDKPKRILVIDGGGLRGLASLMVIDEIMKAVIGRSRKIMLPCEVFDLICGTSVGGFVSILLGRLGMDCETAIKHYEEAMKKLVKSSGNDIWNNVAKHEFINTSEFHNHLNNIVRDITGSPDVSIKLAAEDSQDPRRHPNAKTFVTVMEGKPDYPSRTHAIRSYTTQKTLSAPRVNRHWTIPEVVLAAIASPFYISPLSVKTDREREFQDAGLCGYNNPIEIALQEFSSNWLQGPIGTVVSLGTGLRGFLPDPPPRSTVWYPRPAFVQELSKKVFREKLAKKDGQDGGVNENIAYAIRELAGIARDSVLAHDRFEENRAHNCDCYYRIDEAFGLGPFDLVDVGRTEDIRNQVKNWMRVNGPTLIADIATNLVDEGDHFTDKEAATYMKPPPPPPDTVKGYNERMDEPRPTRLQDYLRNFEVLFVVDDSGSMEGDRWAETRDALADIAEYAFELNVRTVSMRFLNDATSIRGLQGKANVLSLFDKVQPNGGTPTGGVLNTVFGQHLGRIDAAVQKGESEYSKIPPLDIIVLTDGVPSDRPADVVSQAVKRLRGSHYHPNTMGVQFVQIGDEDLAKQALTELVMGDNARIVDTVPYRGVVTSKKLQRILLGGVHPNIRVMLPDDMLAK</sequence>
<evidence type="ECO:0000256" key="5">
    <source>
        <dbReference type="SAM" id="MobiDB-lite"/>
    </source>
</evidence>
<dbReference type="STRING" id="946122.A0A0C2WG04"/>
<dbReference type="PANTHER" id="PTHR24185:SF1">
    <property type="entry name" value="CALCIUM-INDEPENDENT PHOSPHOLIPASE A2-GAMMA"/>
    <property type="match status" value="1"/>
</dbReference>
<keyword evidence="2 4" id="KW-0442">Lipid degradation</keyword>
<dbReference type="InParanoid" id="A0A0C2WG04"/>
<dbReference type="SUPFAM" id="SSF53300">
    <property type="entry name" value="vWA-like"/>
    <property type="match status" value="1"/>
</dbReference>
<keyword evidence="9" id="KW-1185">Reference proteome</keyword>
<feature type="region of interest" description="Disordered" evidence="5">
    <location>
        <begin position="387"/>
        <end position="407"/>
    </location>
</feature>
<dbReference type="AlphaFoldDB" id="A0A0C2WG04"/>
<dbReference type="GO" id="GO:0046486">
    <property type="term" value="P:glycerolipid metabolic process"/>
    <property type="evidence" value="ECO:0007669"/>
    <property type="project" value="UniProtKB-ARBA"/>
</dbReference>
<keyword evidence="3 4" id="KW-0443">Lipid metabolism</keyword>
<feature type="domain" description="VWFA" evidence="6">
    <location>
        <begin position="425"/>
        <end position="620"/>
    </location>
</feature>
<dbReference type="SMART" id="SM00327">
    <property type="entry name" value="VWA"/>
    <property type="match status" value="1"/>
</dbReference>
<evidence type="ECO:0000256" key="2">
    <source>
        <dbReference type="ARBA" id="ARBA00022963"/>
    </source>
</evidence>
<dbReference type="HOGENOM" id="CLU_430179_0_0_1"/>
<accession>A0A0C2WG04</accession>
<keyword evidence="1 4" id="KW-0378">Hydrolase</keyword>
<dbReference type="GO" id="GO:0016020">
    <property type="term" value="C:membrane"/>
    <property type="evidence" value="ECO:0007669"/>
    <property type="project" value="TreeGrafter"/>
</dbReference>
<dbReference type="Pfam" id="PF01734">
    <property type="entry name" value="Patatin"/>
    <property type="match status" value="1"/>
</dbReference>
<feature type="domain" description="PNPLA" evidence="7">
    <location>
        <begin position="14"/>
        <end position="229"/>
    </location>
</feature>